<comment type="caution">
    <text evidence="1">The sequence shown here is derived from an EMBL/GenBank/DDBJ whole genome shotgun (WGS) entry which is preliminary data.</text>
</comment>
<reference evidence="1 2" key="1">
    <citation type="submission" date="2016-12" db="EMBL/GenBank/DDBJ databases">
        <title>The new phylogeny of genus Mycobacterium.</title>
        <authorList>
            <person name="Tortoli E."/>
            <person name="Trovato A."/>
            <person name="Cirillo D.M."/>
        </authorList>
    </citation>
    <scope>NUCLEOTIDE SEQUENCE [LARGE SCALE GENOMIC DNA]</scope>
    <source>
        <strain evidence="1 2">DSM 44223</strain>
    </source>
</reference>
<protein>
    <submittedName>
        <fullName evidence="1">Uncharacterized protein</fullName>
    </submittedName>
</protein>
<gene>
    <name evidence="1" type="ORF">BST42_27055</name>
</gene>
<dbReference type="Proteomes" id="UP000192534">
    <property type="component" value="Unassembled WGS sequence"/>
</dbReference>
<evidence type="ECO:0000313" key="1">
    <source>
        <dbReference type="EMBL" id="ORB47770.1"/>
    </source>
</evidence>
<name>A0A1X0IJ95_MYCRH</name>
<proteinExistence type="predicted"/>
<dbReference type="AlphaFoldDB" id="A0A1X0IJ95"/>
<dbReference type="EMBL" id="MVIH01000024">
    <property type="protein sequence ID" value="ORB47770.1"/>
    <property type="molecule type" value="Genomic_DNA"/>
</dbReference>
<sequence>MINPDLPELPNKHPRFEGAVRLLRHTMSTHSCTDDELTVLAYVAITCDADGQATIPTASDISAHYPLLAAVTTAAKAERDRISASN</sequence>
<keyword evidence="2" id="KW-1185">Reference proteome</keyword>
<evidence type="ECO:0000313" key="2">
    <source>
        <dbReference type="Proteomes" id="UP000192534"/>
    </source>
</evidence>
<dbReference type="RefSeq" id="WP_083122794.1">
    <property type="nucleotide sequence ID" value="NZ_JACKUO010000009.1"/>
</dbReference>
<organism evidence="1 2">
    <name type="scientific">Mycolicibacterium rhodesiae</name>
    <name type="common">Mycobacterium rhodesiae</name>
    <dbReference type="NCBI Taxonomy" id="36814"/>
    <lineage>
        <taxon>Bacteria</taxon>
        <taxon>Bacillati</taxon>
        <taxon>Actinomycetota</taxon>
        <taxon>Actinomycetes</taxon>
        <taxon>Mycobacteriales</taxon>
        <taxon>Mycobacteriaceae</taxon>
        <taxon>Mycolicibacterium</taxon>
    </lineage>
</organism>
<accession>A0A1X0IJ95</accession>